<feature type="transmembrane region" description="Helical" evidence="1">
    <location>
        <begin position="43"/>
        <end position="66"/>
    </location>
</feature>
<keyword evidence="1" id="KW-0812">Transmembrane</keyword>
<keyword evidence="1" id="KW-0472">Membrane</keyword>
<reference evidence="3 4" key="1">
    <citation type="journal article" date="1992" name="Lakartidningen">
        <title>[Penicillin V and not amoxicillin is the first choice preparation in acute otitis].</title>
        <authorList>
            <person name="Kamme C."/>
            <person name="Lundgren K."/>
            <person name="Prellner K."/>
        </authorList>
    </citation>
    <scope>NUCLEOTIDE SEQUENCE [LARGE SCALE GENOMIC DNA]</scope>
    <source>
        <strain evidence="3 4">PC4597II</strain>
    </source>
</reference>
<dbReference type="Pfam" id="PF13274">
    <property type="entry name" value="SocA_Panacea"/>
    <property type="match status" value="1"/>
</dbReference>
<comment type="caution">
    <text evidence="3">The sequence shown here is derived from an EMBL/GenBank/DDBJ whole genome shotgun (WGS) entry which is preliminary data.</text>
</comment>
<dbReference type="Proteomes" id="UP000324336">
    <property type="component" value="Unassembled WGS sequence"/>
</dbReference>
<dbReference type="EMBL" id="SAYA01000001">
    <property type="protein sequence ID" value="TXJ28466.1"/>
    <property type="molecule type" value="Genomic_DNA"/>
</dbReference>
<dbReference type="AlphaFoldDB" id="A0AB38Q119"/>
<evidence type="ECO:0000313" key="4">
    <source>
        <dbReference type="Proteomes" id="UP000324336"/>
    </source>
</evidence>
<keyword evidence="1" id="KW-1133">Transmembrane helix</keyword>
<evidence type="ECO:0000259" key="2">
    <source>
        <dbReference type="Pfam" id="PF13274"/>
    </source>
</evidence>
<dbReference type="RefSeq" id="WP_147774536.1">
    <property type="nucleotide sequence ID" value="NZ_SAYA01000001.1"/>
</dbReference>
<name>A0AB38Q119_9SPIR</name>
<protein>
    <submittedName>
        <fullName evidence="3">DUF4065 domain-containing protein</fullName>
    </submittedName>
</protein>
<feature type="domain" description="Antitoxin SocA-like Panacea" evidence="2">
    <location>
        <begin position="41"/>
        <end position="137"/>
    </location>
</feature>
<gene>
    <name evidence="3" type="ORF">EPJ73_00480</name>
</gene>
<dbReference type="InterPro" id="IPR025272">
    <property type="entry name" value="SocA_Panacea"/>
</dbReference>
<evidence type="ECO:0000313" key="3">
    <source>
        <dbReference type="EMBL" id="TXJ28466.1"/>
    </source>
</evidence>
<proteinExistence type="predicted"/>
<accession>A0AB38Q119</accession>
<evidence type="ECO:0000256" key="1">
    <source>
        <dbReference type="SAM" id="Phobius"/>
    </source>
</evidence>
<organism evidence="3 4">
    <name type="scientific">Brachyspira aalborgi</name>
    <dbReference type="NCBI Taxonomy" id="29522"/>
    <lineage>
        <taxon>Bacteria</taxon>
        <taxon>Pseudomonadati</taxon>
        <taxon>Spirochaetota</taxon>
        <taxon>Spirochaetia</taxon>
        <taxon>Brachyspirales</taxon>
        <taxon>Brachyspiraceae</taxon>
        <taxon>Brachyspira</taxon>
    </lineage>
</organism>
<sequence length="195" mass="23606">MSYEIVNKSDNPHISYLLYKNIHKFVKQKEENNHKSKILEQKLLYIIDALSLSFYGTPIFYARFYAKEKGPVERDMEKIQNKQIDIKEELKKHKYNKTNFAKFVANKLFKLTTQAIDEGLIEFDADFLSELTHTEEWEKKYKNKRKYEVDEDNNNISEDKNEYFNEIKEEEIYNFATTTLKNNHPQFFKYIEERL</sequence>